<accession>M7BNR7</accession>
<evidence type="ECO:0000313" key="3">
    <source>
        <dbReference type="Proteomes" id="UP000031443"/>
    </source>
</evidence>
<dbReference type="EMBL" id="KB516251">
    <property type="protein sequence ID" value="EMP39561.1"/>
    <property type="molecule type" value="Genomic_DNA"/>
</dbReference>
<keyword evidence="1" id="KW-1133">Transmembrane helix</keyword>
<keyword evidence="1" id="KW-0812">Transmembrane</keyword>
<evidence type="ECO:0000313" key="2">
    <source>
        <dbReference type="EMBL" id="EMP39561.1"/>
    </source>
</evidence>
<keyword evidence="3" id="KW-1185">Reference proteome</keyword>
<organism evidence="2 3">
    <name type="scientific">Chelonia mydas</name>
    <name type="common">Green sea-turtle</name>
    <name type="synonym">Chelonia agassizi</name>
    <dbReference type="NCBI Taxonomy" id="8469"/>
    <lineage>
        <taxon>Eukaryota</taxon>
        <taxon>Metazoa</taxon>
        <taxon>Chordata</taxon>
        <taxon>Craniata</taxon>
        <taxon>Vertebrata</taxon>
        <taxon>Euteleostomi</taxon>
        <taxon>Archelosauria</taxon>
        <taxon>Testudinata</taxon>
        <taxon>Testudines</taxon>
        <taxon>Cryptodira</taxon>
        <taxon>Durocryptodira</taxon>
        <taxon>Americhelydia</taxon>
        <taxon>Chelonioidea</taxon>
        <taxon>Cheloniidae</taxon>
        <taxon>Chelonia</taxon>
    </lineage>
</organism>
<protein>
    <submittedName>
        <fullName evidence="2">Uncharacterized protein</fullName>
    </submittedName>
</protein>
<sequence>MDQFQGLISEEETTAKASLQALLSVAGTAFHFVAAVIFMCRGSGLQTSGLPREV</sequence>
<name>M7BNR7_CHEMY</name>
<proteinExistence type="predicted"/>
<feature type="transmembrane region" description="Helical" evidence="1">
    <location>
        <begin position="20"/>
        <end position="40"/>
    </location>
</feature>
<evidence type="ECO:0000256" key="1">
    <source>
        <dbReference type="SAM" id="Phobius"/>
    </source>
</evidence>
<reference evidence="3" key="1">
    <citation type="journal article" date="2013" name="Nat. Genet.">
        <title>The draft genomes of soft-shell turtle and green sea turtle yield insights into the development and evolution of the turtle-specific body plan.</title>
        <authorList>
            <person name="Wang Z."/>
            <person name="Pascual-Anaya J."/>
            <person name="Zadissa A."/>
            <person name="Li W."/>
            <person name="Niimura Y."/>
            <person name="Huang Z."/>
            <person name="Li C."/>
            <person name="White S."/>
            <person name="Xiong Z."/>
            <person name="Fang D."/>
            <person name="Wang B."/>
            <person name="Ming Y."/>
            <person name="Chen Y."/>
            <person name="Zheng Y."/>
            <person name="Kuraku S."/>
            <person name="Pignatelli M."/>
            <person name="Herrero J."/>
            <person name="Beal K."/>
            <person name="Nozawa M."/>
            <person name="Li Q."/>
            <person name="Wang J."/>
            <person name="Zhang H."/>
            <person name="Yu L."/>
            <person name="Shigenobu S."/>
            <person name="Wang J."/>
            <person name="Liu J."/>
            <person name="Flicek P."/>
            <person name="Searle S."/>
            <person name="Wang J."/>
            <person name="Kuratani S."/>
            <person name="Yin Y."/>
            <person name="Aken B."/>
            <person name="Zhang G."/>
            <person name="Irie N."/>
        </authorList>
    </citation>
    <scope>NUCLEOTIDE SEQUENCE [LARGE SCALE GENOMIC DNA]</scope>
</reference>
<dbReference type="AlphaFoldDB" id="M7BNR7"/>
<gene>
    <name evidence="2" type="ORF">UY3_03157</name>
</gene>
<dbReference type="Proteomes" id="UP000031443">
    <property type="component" value="Unassembled WGS sequence"/>
</dbReference>
<keyword evidence="1" id="KW-0472">Membrane</keyword>